<name>A0A1S8XBF7_OPIVI</name>
<evidence type="ECO:0000313" key="2">
    <source>
        <dbReference type="Proteomes" id="UP000243686"/>
    </source>
</evidence>
<gene>
    <name evidence="1" type="ORF">X801_00030</name>
</gene>
<keyword evidence="2" id="KW-1185">Reference proteome</keyword>
<dbReference type="EMBL" id="KV891458">
    <property type="protein sequence ID" value="OON24048.1"/>
    <property type="molecule type" value="Genomic_DNA"/>
</dbReference>
<sequence>MSMIPVWSMSAGTVLSVRASPTRSWMRHRVTVKVRIRATSRKVPFRMKVTTIAFTQVSRWVQLFGPNFKAGKYAEFDPITRIATHYYVVFLDPTHSTISRIRAGRLRRYVSGSVQQMKN</sequence>
<protein>
    <submittedName>
        <fullName evidence="1">Uncharacterized protein</fullName>
    </submittedName>
</protein>
<proteinExistence type="predicted"/>
<reference evidence="1 2" key="1">
    <citation type="submission" date="2015-03" db="EMBL/GenBank/DDBJ databases">
        <title>Draft genome of the nematode, Opisthorchis viverrini.</title>
        <authorList>
            <person name="Mitreva M."/>
        </authorList>
    </citation>
    <scope>NUCLEOTIDE SEQUENCE [LARGE SCALE GENOMIC DNA]</scope>
    <source>
        <strain evidence="1">Khon Kaen</strain>
    </source>
</reference>
<feature type="non-terminal residue" evidence="1">
    <location>
        <position position="119"/>
    </location>
</feature>
<organism evidence="1 2">
    <name type="scientific">Opisthorchis viverrini</name>
    <name type="common">Southeast Asian liver fluke</name>
    <dbReference type="NCBI Taxonomy" id="6198"/>
    <lineage>
        <taxon>Eukaryota</taxon>
        <taxon>Metazoa</taxon>
        <taxon>Spiralia</taxon>
        <taxon>Lophotrochozoa</taxon>
        <taxon>Platyhelminthes</taxon>
        <taxon>Trematoda</taxon>
        <taxon>Digenea</taxon>
        <taxon>Opisthorchiida</taxon>
        <taxon>Opisthorchiata</taxon>
        <taxon>Opisthorchiidae</taxon>
        <taxon>Opisthorchis</taxon>
    </lineage>
</organism>
<dbReference type="Proteomes" id="UP000243686">
    <property type="component" value="Unassembled WGS sequence"/>
</dbReference>
<evidence type="ECO:0000313" key="1">
    <source>
        <dbReference type="EMBL" id="OON24048.1"/>
    </source>
</evidence>
<dbReference type="AlphaFoldDB" id="A0A1S8XBF7"/>
<accession>A0A1S8XBF7</accession>